<dbReference type="AlphaFoldDB" id="A0A2S7XMF0"/>
<dbReference type="RefSeq" id="WP_105074877.1">
    <property type="nucleotide sequence ID" value="NZ_PPGH01000038.1"/>
</dbReference>
<evidence type="ECO:0000313" key="1">
    <source>
        <dbReference type="EMBL" id="PQJ94909.1"/>
    </source>
</evidence>
<comment type="caution">
    <text evidence="1">The sequence shown here is derived from an EMBL/GenBank/DDBJ whole genome shotgun (WGS) entry which is preliminary data.</text>
</comment>
<reference evidence="1 2" key="1">
    <citation type="submission" date="2018-01" db="EMBL/GenBank/DDBJ databases">
        <title>The complete genome sequence of Chromatium okenii LaCa, a purple sulfur bacterium with a turbulent life.</title>
        <authorList>
            <person name="Luedin S.M."/>
            <person name="Liechti N."/>
            <person name="Storelli N."/>
            <person name="Danza F."/>
            <person name="Wittwer M."/>
            <person name="Pothier J.F."/>
            <person name="Tonolla M.A."/>
        </authorList>
    </citation>
    <scope>NUCLEOTIDE SEQUENCE [LARGE SCALE GENOMIC DNA]</scope>
    <source>
        <strain evidence="1 2">LaCa</strain>
    </source>
</reference>
<evidence type="ECO:0000313" key="2">
    <source>
        <dbReference type="Proteomes" id="UP000239936"/>
    </source>
</evidence>
<gene>
    <name evidence="1" type="ORF">CXB77_17425</name>
</gene>
<organism evidence="1 2">
    <name type="scientific">Chromatium okenii</name>
    <dbReference type="NCBI Taxonomy" id="61644"/>
    <lineage>
        <taxon>Bacteria</taxon>
        <taxon>Pseudomonadati</taxon>
        <taxon>Pseudomonadota</taxon>
        <taxon>Gammaproteobacteria</taxon>
        <taxon>Chromatiales</taxon>
        <taxon>Chromatiaceae</taxon>
        <taxon>Chromatium</taxon>
    </lineage>
</organism>
<protein>
    <submittedName>
        <fullName evidence="1">Uncharacterized protein</fullName>
    </submittedName>
</protein>
<proteinExistence type="predicted"/>
<dbReference type="OrthoDB" id="180500at2"/>
<keyword evidence="2" id="KW-1185">Reference proteome</keyword>
<dbReference type="Proteomes" id="UP000239936">
    <property type="component" value="Unassembled WGS sequence"/>
</dbReference>
<name>A0A2S7XMF0_9GAMM</name>
<sequence>MRQHAAKARITLAADPDQLISTIDLGAGRIVGSAVRNNRLYLAQWVSADDTQPAKLRTSILDMATPPQLPTLNTFEHKLTDVSEWDLNFAAAQLLWVNSSVLAWYVPAWQHWGWWGIAYDASAKRDVASANLAALVCPLRNLNGTSVIVTPAIRITTTESFRSAAPARAQNGLLFLSFDTASADPDQPQPIINDDGTIPWIMPTEIVQSWLQVIDLRTSTPIVRSPVSIPGALLSVDQVDEQGAILITDSESWDAANEETKRSVQAVAYDGVLAYQLDNRTISNSAGAPSASDGTRIFLATASSEPSVIALGYNASTGRLVQTGTWTLDAMPNSLASVNGMLLAGNTGRLDVASVDAAGTIAATGTYAIPTNLWLQLERTAIVPGEALYIPAGAYGVEVVPLR</sequence>
<dbReference type="EMBL" id="PPGH01000038">
    <property type="protein sequence ID" value="PQJ94909.1"/>
    <property type="molecule type" value="Genomic_DNA"/>
</dbReference>
<accession>A0A2S7XMF0</accession>